<keyword evidence="2" id="KW-0677">Repeat</keyword>
<dbReference type="GO" id="GO:0008270">
    <property type="term" value="F:zinc ion binding"/>
    <property type="evidence" value="ECO:0007669"/>
    <property type="project" value="UniProtKB-KW"/>
</dbReference>
<dbReference type="InterPro" id="IPR017907">
    <property type="entry name" value="Znf_RING_CS"/>
</dbReference>
<evidence type="ECO:0000256" key="3">
    <source>
        <dbReference type="ARBA" id="ARBA00022771"/>
    </source>
</evidence>
<dbReference type="PROSITE" id="PS00518">
    <property type="entry name" value="ZF_RING_1"/>
    <property type="match status" value="1"/>
</dbReference>
<protein>
    <recommendedName>
        <fullName evidence="11">RING-type domain-containing protein</fullName>
    </recommendedName>
</protein>
<dbReference type="SMART" id="SM00355">
    <property type="entry name" value="ZnF_C2H2"/>
    <property type="match status" value="5"/>
</dbReference>
<dbReference type="EMBL" id="ML145084">
    <property type="protein sequence ID" value="TBU65314.1"/>
    <property type="molecule type" value="Genomic_DNA"/>
</dbReference>
<feature type="region of interest" description="Disordered" evidence="6">
    <location>
        <begin position="211"/>
        <end position="235"/>
    </location>
</feature>
<proteinExistence type="predicted"/>
<keyword evidence="1" id="KW-0479">Metal-binding</keyword>
<dbReference type="PANTHER" id="PTHR24379">
    <property type="entry name" value="KRAB AND ZINC FINGER DOMAIN-CONTAINING"/>
    <property type="match status" value="1"/>
</dbReference>
<dbReference type="InterPro" id="IPR013087">
    <property type="entry name" value="Znf_C2H2_type"/>
</dbReference>
<evidence type="ECO:0000313" key="9">
    <source>
        <dbReference type="EMBL" id="TBU65314.1"/>
    </source>
</evidence>
<evidence type="ECO:0000256" key="5">
    <source>
        <dbReference type="PROSITE-ProRule" id="PRU00042"/>
    </source>
</evidence>
<dbReference type="SUPFAM" id="SSF57667">
    <property type="entry name" value="beta-beta-alpha zinc fingers"/>
    <property type="match status" value="1"/>
</dbReference>
<dbReference type="AlphaFoldDB" id="A0A4Q9QES1"/>
<dbReference type="SUPFAM" id="SSF57850">
    <property type="entry name" value="RING/U-box"/>
    <property type="match status" value="1"/>
</dbReference>
<evidence type="ECO:0000256" key="2">
    <source>
        <dbReference type="ARBA" id="ARBA00022737"/>
    </source>
</evidence>
<evidence type="ECO:0008006" key="11">
    <source>
        <dbReference type="Google" id="ProtNLM"/>
    </source>
</evidence>
<evidence type="ECO:0000313" key="10">
    <source>
        <dbReference type="Proteomes" id="UP000292082"/>
    </source>
</evidence>
<keyword evidence="4" id="KW-0862">Zinc</keyword>
<dbReference type="Pfam" id="PF13923">
    <property type="entry name" value="zf-C3HC4_2"/>
    <property type="match status" value="1"/>
</dbReference>
<evidence type="ECO:0000256" key="4">
    <source>
        <dbReference type="ARBA" id="ARBA00022833"/>
    </source>
</evidence>
<dbReference type="Gene3D" id="3.30.40.10">
    <property type="entry name" value="Zinc/RING finger domain, C3HC4 (zinc finger)"/>
    <property type="match status" value="1"/>
</dbReference>
<keyword evidence="3 5" id="KW-0863">Zinc-finger</keyword>
<dbReference type="PROSITE" id="PS00028">
    <property type="entry name" value="ZINC_FINGER_C2H2_1"/>
    <property type="match status" value="2"/>
</dbReference>
<evidence type="ECO:0000256" key="6">
    <source>
        <dbReference type="SAM" id="MobiDB-lite"/>
    </source>
</evidence>
<evidence type="ECO:0000259" key="7">
    <source>
        <dbReference type="PROSITE" id="PS50089"/>
    </source>
</evidence>
<evidence type="ECO:0000256" key="1">
    <source>
        <dbReference type="ARBA" id="ARBA00022723"/>
    </source>
</evidence>
<sequence length="284" mass="31534">MMNPPQSLTPVARCKDCNEKFPTKKAARRHAASVGHTGGVGFWCGQCDEILKTLASYNEHVWGANHARQRLACAQCQAYFASASELLRHHRILHPLITPLLNKCAQCGQEYPIGGSHTQCLDASIPCPTCNLRFASRRELAQHVMSVLSCPSCSICLDPKETLPDHWWTSQKHPKCKECKIGFEDAAGLSQHETSCPAMLSAQSLESGGNSLQSEVKSESPYDSTSSDSNTPSWHCRSCRSETCIDPVTTICGHLFCQECLIRELRDKMRCPVCNHIFFVRLNI</sequence>
<evidence type="ECO:0000259" key="8">
    <source>
        <dbReference type="PROSITE" id="PS50157"/>
    </source>
</evidence>
<keyword evidence="10" id="KW-1185">Reference proteome</keyword>
<dbReference type="PROSITE" id="PS50157">
    <property type="entry name" value="ZINC_FINGER_C2H2_2"/>
    <property type="match status" value="1"/>
</dbReference>
<feature type="domain" description="C2H2-type" evidence="8">
    <location>
        <begin position="71"/>
        <end position="99"/>
    </location>
</feature>
<feature type="domain" description="RING-type" evidence="7">
    <location>
        <begin position="236"/>
        <end position="275"/>
    </location>
</feature>
<dbReference type="PROSITE" id="PS50089">
    <property type="entry name" value="ZF_RING_2"/>
    <property type="match status" value="1"/>
</dbReference>
<dbReference type="Proteomes" id="UP000292082">
    <property type="component" value="Unassembled WGS sequence"/>
</dbReference>
<feature type="compositionally biased region" description="Low complexity" evidence="6">
    <location>
        <begin position="219"/>
        <end position="233"/>
    </location>
</feature>
<dbReference type="InterPro" id="IPR001841">
    <property type="entry name" value="Znf_RING"/>
</dbReference>
<accession>A0A4Q9QES1</accession>
<dbReference type="Gene3D" id="3.30.160.60">
    <property type="entry name" value="Classic Zinc Finger"/>
    <property type="match status" value="2"/>
</dbReference>
<gene>
    <name evidence="9" type="ORF">BD310DRAFT_2757</name>
</gene>
<dbReference type="InterPro" id="IPR036236">
    <property type="entry name" value="Znf_C2H2_sf"/>
</dbReference>
<dbReference type="PANTHER" id="PTHR24379:SF121">
    <property type="entry name" value="C2H2-TYPE DOMAIN-CONTAINING PROTEIN"/>
    <property type="match status" value="1"/>
</dbReference>
<organism evidence="9 10">
    <name type="scientific">Dichomitus squalens</name>
    <dbReference type="NCBI Taxonomy" id="114155"/>
    <lineage>
        <taxon>Eukaryota</taxon>
        <taxon>Fungi</taxon>
        <taxon>Dikarya</taxon>
        <taxon>Basidiomycota</taxon>
        <taxon>Agaricomycotina</taxon>
        <taxon>Agaricomycetes</taxon>
        <taxon>Polyporales</taxon>
        <taxon>Polyporaceae</taxon>
        <taxon>Dichomitus</taxon>
    </lineage>
</organism>
<name>A0A4Q9QES1_9APHY</name>
<reference evidence="9 10" key="1">
    <citation type="submission" date="2019-01" db="EMBL/GenBank/DDBJ databases">
        <title>Draft genome sequences of three monokaryotic isolates of the white-rot basidiomycete fungus Dichomitus squalens.</title>
        <authorList>
            <consortium name="DOE Joint Genome Institute"/>
            <person name="Lopez S.C."/>
            <person name="Andreopoulos B."/>
            <person name="Pangilinan J."/>
            <person name="Lipzen A."/>
            <person name="Riley R."/>
            <person name="Ahrendt S."/>
            <person name="Ng V."/>
            <person name="Barry K."/>
            <person name="Daum C."/>
            <person name="Grigoriev I.V."/>
            <person name="Hilden K.S."/>
            <person name="Makela M.R."/>
            <person name="de Vries R.P."/>
        </authorList>
    </citation>
    <scope>NUCLEOTIDE SEQUENCE [LARGE SCALE GENOMIC DNA]</scope>
    <source>
        <strain evidence="9 10">CBS 464.89</strain>
    </source>
</reference>
<dbReference type="InterPro" id="IPR013083">
    <property type="entry name" value="Znf_RING/FYVE/PHD"/>
</dbReference>